<dbReference type="SUPFAM" id="SSF51735">
    <property type="entry name" value="NAD(P)-binding Rossmann-fold domains"/>
    <property type="match status" value="1"/>
</dbReference>
<evidence type="ECO:0000313" key="6">
    <source>
        <dbReference type="Proteomes" id="UP001497444"/>
    </source>
</evidence>
<reference evidence="5" key="1">
    <citation type="submission" date="2024-02" db="EMBL/GenBank/DDBJ databases">
        <authorList>
            <consortium name="ELIXIR-Norway"/>
            <consortium name="Elixir Norway"/>
        </authorList>
    </citation>
    <scope>NUCLEOTIDE SEQUENCE</scope>
</reference>
<dbReference type="InterPro" id="IPR020904">
    <property type="entry name" value="Sc_DH/Rdtase_CS"/>
</dbReference>
<organism evidence="5 6">
    <name type="scientific">Sphagnum jensenii</name>
    <dbReference type="NCBI Taxonomy" id="128206"/>
    <lineage>
        <taxon>Eukaryota</taxon>
        <taxon>Viridiplantae</taxon>
        <taxon>Streptophyta</taxon>
        <taxon>Embryophyta</taxon>
        <taxon>Bryophyta</taxon>
        <taxon>Sphagnophytina</taxon>
        <taxon>Sphagnopsida</taxon>
        <taxon>Sphagnales</taxon>
        <taxon>Sphagnaceae</taxon>
        <taxon>Sphagnum</taxon>
    </lineage>
</organism>
<dbReference type="Pfam" id="PF00106">
    <property type="entry name" value="adh_short"/>
    <property type="match status" value="1"/>
</dbReference>
<comment type="similarity">
    <text evidence="1 3">Belongs to the short-chain dehydrogenases/reductases (SDR) family.</text>
</comment>
<evidence type="ECO:0000256" key="3">
    <source>
        <dbReference type="RuleBase" id="RU000363"/>
    </source>
</evidence>
<protein>
    <submittedName>
        <fullName evidence="5">Uncharacterized protein</fullName>
    </submittedName>
</protein>
<dbReference type="InterPro" id="IPR002347">
    <property type="entry name" value="SDR_fam"/>
</dbReference>
<evidence type="ECO:0000256" key="1">
    <source>
        <dbReference type="ARBA" id="ARBA00006484"/>
    </source>
</evidence>
<sequence length="352" mass="40535">MDQIQDDREWSTQEPPYWLKPRIWLAKTLELVIAVVLFLWLPVAIVVSRVYKWVRSLLPWKRRRIVKDTVVVITGASSGIGECLALEYADRGAKVVLAARRENRLREVAEKCMQRGARDAVFLKTDVSKLEDCEKLINFAVDTFGRIDILVNNAGTAAVAAFEEYPNVPEFQKILDVDFWGNIWPTKFALEHLRRTRGQIVVTCSVAAFVPYPKQSFYNAAKAALLNFYDTLRIEPIGERVSITIALPGFVVSELTTKGPPGHIPKWWPMMETDEAAQRIVQAAVEEKRYIIVPYWYIFNLFYRTFAPELLDWPPRVFLLGKPPNKEIKMMCEMLLGEENTQKLFQKFTAFT</sequence>
<gene>
    <name evidence="5" type="ORF">CSSPJE1EN1_LOCUS9064</name>
</gene>
<evidence type="ECO:0000256" key="2">
    <source>
        <dbReference type="ARBA" id="ARBA00023002"/>
    </source>
</evidence>
<evidence type="ECO:0000313" key="5">
    <source>
        <dbReference type="EMBL" id="CAK9263586.1"/>
    </source>
</evidence>
<keyword evidence="6" id="KW-1185">Reference proteome</keyword>
<feature type="transmembrane region" description="Helical" evidence="4">
    <location>
        <begin position="31"/>
        <end position="54"/>
    </location>
</feature>
<dbReference type="PANTHER" id="PTHR43391:SF74">
    <property type="match status" value="1"/>
</dbReference>
<dbReference type="PRINTS" id="PR00081">
    <property type="entry name" value="GDHRDH"/>
</dbReference>
<name>A0ABP0W9U8_9BRYO</name>
<dbReference type="InterPro" id="IPR036291">
    <property type="entry name" value="NAD(P)-bd_dom_sf"/>
</dbReference>
<proteinExistence type="inferred from homology"/>
<dbReference type="EMBL" id="OZ020111">
    <property type="protein sequence ID" value="CAK9263586.1"/>
    <property type="molecule type" value="Genomic_DNA"/>
</dbReference>
<accession>A0ABP0W9U8</accession>
<dbReference type="Proteomes" id="UP001497444">
    <property type="component" value="Chromosome 16"/>
</dbReference>
<dbReference type="PROSITE" id="PS00061">
    <property type="entry name" value="ADH_SHORT"/>
    <property type="match status" value="1"/>
</dbReference>
<keyword evidence="4" id="KW-0812">Transmembrane</keyword>
<dbReference type="Gene3D" id="3.40.50.720">
    <property type="entry name" value="NAD(P)-binding Rossmann-like Domain"/>
    <property type="match status" value="1"/>
</dbReference>
<keyword evidence="2" id="KW-0560">Oxidoreductase</keyword>
<keyword evidence="4" id="KW-0472">Membrane</keyword>
<dbReference type="NCBIfam" id="NF004825">
    <property type="entry name" value="PRK06181.1"/>
    <property type="match status" value="1"/>
</dbReference>
<keyword evidence="4" id="KW-1133">Transmembrane helix</keyword>
<dbReference type="PANTHER" id="PTHR43391">
    <property type="entry name" value="RETINOL DEHYDROGENASE-RELATED"/>
    <property type="match status" value="1"/>
</dbReference>
<evidence type="ECO:0000256" key="4">
    <source>
        <dbReference type="SAM" id="Phobius"/>
    </source>
</evidence>
<dbReference type="PRINTS" id="PR00080">
    <property type="entry name" value="SDRFAMILY"/>
</dbReference>